<comment type="caution">
    <text evidence="4">The sequence shown here is derived from an EMBL/GenBank/DDBJ whole genome shotgun (WGS) entry which is preliminary data.</text>
</comment>
<keyword evidence="1" id="KW-0808">Transferase</keyword>
<dbReference type="InterPro" id="IPR003594">
    <property type="entry name" value="HATPase_dom"/>
</dbReference>
<dbReference type="SUPFAM" id="SSF55874">
    <property type="entry name" value="ATPase domain of HSP90 chaperone/DNA topoisomerase II/histidine kinase"/>
    <property type="match status" value="1"/>
</dbReference>
<dbReference type="AlphaFoldDB" id="A0A9W6QP77"/>
<feature type="domain" description="Histidine kinase/HSP90-like ATPase" evidence="3">
    <location>
        <begin position="61"/>
        <end position="177"/>
    </location>
</feature>
<keyword evidence="5" id="KW-1185">Reference proteome</keyword>
<dbReference type="InterPro" id="IPR036890">
    <property type="entry name" value="HATPase_C_sf"/>
</dbReference>
<feature type="region of interest" description="Disordered" evidence="2">
    <location>
        <begin position="1"/>
        <end position="37"/>
    </location>
</feature>
<dbReference type="PANTHER" id="PTHR35526:SF3">
    <property type="entry name" value="ANTI-SIGMA-F FACTOR RSBW"/>
    <property type="match status" value="1"/>
</dbReference>
<keyword evidence="1" id="KW-0418">Kinase</keyword>
<evidence type="ECO:0000256" key="1">
    <source>
        <dbReference type="ARBA" id="ARBA00022527"/>
    </source>
</evidence>
<evidence type="ECO:0000259" key="3">
    <source>
        <dbReference type="Pfam" id="PF13581"/>
    </source>
</evidence>
<reference evidence="4" key="1">
    <citation type="submission" date="2023-02" db="EMBL/GenBank/DDBJ databases">
        <title>Actinokineospora globicatena NBRC 15670.</title>
        <authorList>
            <person name="Ichikawa N."/>
            <person name="Sato H."/>
            <person name="Tonouchi N."/>
        </authorList>
    </citation>
    <scope>NUCLEOTIDE SEQUENCE</scope>
    <source>
        <strain evidence="4">NBRC 15670</strain>
    </source>
</reference>
<feature type="compositionally biased region" description="Polar residues" evidence="2">
    <location>
        <begin position="18"/>
        <end position="31"/>
    </location>
</feature>
<protein>
    <recommendedName>
        <fullName evidence="3">Histidine kinase/HSP90-like ATPase domain-containing protein</fullName>
    </recommendedName>
</protein>
<keyword evidence="1" id="KW-0723">Serine/threonine-protein kinase</keyword>
<gene>
    <name evidence="4" type="ORF">Aglo03_42360</name>
</gene>
<dbReference type="GO" id="GO:0004674">
    <property type="term" value="F:protein serine/threonine kinase activity"/>
    <property type="evidence" value="ECO:0007669"/>
    <property type="project" value="UniProtKB-KW"/>
</dbReference>
<dbReference type="EMBL" id="BSSD01000006">
    <property type="protein sequence ID" value="GLW93420.1"/>
    <property type="molecule type" value="Genomic_DNA"/>
</dbReference>
<name>A0A9W6QP77_9PSEU</name>
<dbReference type="RefSeq" id="WP_285611773.1">
    <property type="nucleotide sequence ID" value="NZ_BSSD01000006.1"/>
</dbReference>
<proteinExistence type="predicted"/>
<dbReference type="Gene3D" id="3.30.565.10">
    <property type="entry name" value="Histidine kinase-like ATPase, C-terminal domain"/>
    <property type="match status" value="1"/>
</dbReference>
<evidence type="ECO:0000256" key="2">
    <source>
        <dbReference type="SAM" id="MobiDB-lite"/>
    </source>
</evidence>
<dbReference type="Pfam" id="PF13581">
    <property type="entry name" value="HATPase_c_2"/>
    <property type="match status" value="1"/>
</dbReference>
<organism evidence="4 5">
    <name type="scientific">Actinokineospora globicatena</name>
    <dbReference type="NCBI Taxonomy" id="103729"/>
    <lineage>
        <taxon>Bacteria</taxon>
        <taxon>Bacillati</taxon>
        <taxon>Actinomycetota</taxon>
        <taxon>Actinomycetes</taxon>
        <taxon>Pseudonocardiales</taxon>
        <taxon>Pseudonocardiaceae</taxon>
        <taxon>Actinokineospora</taxon>
    </lineage>
</organism>
<dbReference type="CDD" id="cd16936">
    <property type="entry name" value="HATPase_RsbW-like"/>
    <property type="match status" value="1"/>
</dbReference>
<evidence type="ECO:0000313" key="4">
    <source>
        <dbReference type="EMBL" id="GLW93420.1"/>
    </source>
</evidence>
<dbReference type="PANTHER" id="PTHR35526">
    <property type="entry name" value="ANTI-SIGMA-F FACTOR RSBW-RELATED"/>
    <property type="match status" value="1"/>
</dbReference>
<feature type="compositionally biased region" description="Polar residues" evidence="2">
    <location>
        <begin position="1"/>
        <end position="11"/>
    </location>
</feature>
<evidence type="ECO:0000313" key="5">
    <source>
        <dbReference type="Proteomes" id="UP001165042"/>
    </source>
</evidence>
<sequence>MSETARGQATTAAGEVTGSLQGEPSVTSGDTPSDAVHASAPGAVVLEPPGATEPVLRVEVTARPEDIQVVRAALRSWLTARGVPHPLLDEIVLAVDEAVTNSVEHAYRGRPPGPVTLTATPEAATTRITITDHGTWREPTTPTDPRLPIRGRGLTILRAIATRVTITPADPGTTITAHFPTT</sequence>
<accession>A0A9W6QP77</accession>
<dbReference type="Proteomes" id="UP001165042">
    <property type="component" value="Unassembled WGS sequence"/>
</dbReference>
<dbReference type="InterPro" id="IPR050267">
    <property type="entry name" value="Anti-sigma-factor_SerPK"/>
</dbReference>